<dbReference type="GO" id="GO:0006508">
    <property type="term" value="P:proteolysis"/>
    <property type="evidence" value="ECO:0007669"/>
    <property type="project" value="InterPro"/>
</dbReference>
<sequence>MHKLIRDMVFGRTDAHVILEPISGQLMHPEALVAFDQLRRDARDAGFEPKVVSGFRDFERQRRIWNAKAAGARPVLDSLGRPMDVARMSPEEILFAILRWSALPGASRHHWGTDFDVIDAAALPDGYQVQLTSEEVADDGMFGPFHCWLDARIAAGESYGLFRPYSEDRGGVAPERWHLSYAPRAREFQDLLSEQALVEQVNSCPQDQSLALSAEICAQMPQIYARFIAVPESVYPTNMTRL</sequence>
<dbReference type="GO" id="GO:0008233">
    <property type="term" value="F:peptidase activity"/>
    <property type="evidence" value="ECO:0007669"/>
    <property type="project" value="InterPro"/>
</dbReference>
<dbReference type="CDD" id="cd14847">
    <property type="entry name" value="DD-carboxypeptidase_like"/>
    <property type="match status" value="1"/>
</dbReference>
<dbReference type="KEGG" id="maga:Mag101_13600"/>
<evidence type="ECO:0000259" key="1">
    <source>
        <dbReference type="Pfam" id="PF02557"/>
    </source>
</evidence>
<dbReference type="RefSeq" id="WP_077406039.1">
    <property type="nucleotide sequence ID" value="NZ_CP019650.1"/>
</dbReference>
<organism evidence="2 3">
    <name type="scientific">Microbulbifer agarilyticus</name>
    <dbReference type="NCBI Taxonomy" id="260552"/>
    <lineage>
        <taxon>Bacteria</taxon>
        <taxon>Pseudomonadati</taxon>
        <taxon>Pseudomonadota</taxon>
        <taxon>Gammaproteobacteria</taxon>
        <taxon>Cellvibrionales</taxon>
        <taxon>Microbulbiferaceae</taxon>
        <taxon>Microbulbifer</taxon>
    </lineage>
</organism>
<gene>
    <name evidence="2" type="ORF">Mag101_13600</name>
</gene>
<dbReference type="STRING" id="260552.Mag101_13600"/>
<feature type="domain" description="D-alanyl-D-alanine carboxypeptidase-like core" evidence="1">
    <location>
        <begin position="26"/>
        <end position="183"/>
    </location>
</feature>
<dbReference type="AlphaFoldDB" id="A0A1Q2M7M6"/>
<dbReference type="PANTHER" id="PTHR34385:SF1">
    <property type="entry name" value="PEPTIDOGLYCAN L-ALANYL-D-GLUTAMATE ENDOPEPTIDASE CWLK"/>
    <property type="match status" value="1"/>
</dbReference>
<dbReference type="PANTHER" id="PTHR34385">
    <property type="entry name" value="D-ALANYL-D-ALANINE CARBOXYPEPTIDASE"/>
    <property type="match status" value="1"/>
</dbReference>
<protein>
    <submittedName>
        <fullName evidence="2">Peptidase</fullName>
    </submittedName>
</protein>
<dbReference type="Gene3D" id="3.30.1380.10">
    <property type="match status" value="1"/>
</dbReference>
<dbReference type="InterPro" id="IPR009045">
    <property type="entry name" value="Zn_M74/Hedgehog-like"/>
</dbReference>
<dbReference type="OrthoDB" id="9792074at2"/>
<accession>A0A1Q2M7M6</accession>
<dbReference type="eggNOG" id="COG1876">
    <property type="taxonomic scope" value="Bacteria"/>
</dbReference>
<dbReference type="Pfam" id="PF02557">
    <property type="entry name" value="VanY"/>
    <property type="match status" value="1"/>
</dbReference>
<keyword evidence="3" id="KW-1185">Reference proteome</keyword>
<dbReference type="InterPro" id="IPR003709">
    <property type="entry name" value="VanY-like_core_dom"/>
</dbReference>
<reference evidence="2" key="1">
    <citation type="submission" date="2017-02" db="EMBL/GenBank/DDBJ databases">
        <title>Genome of Microbulbifer agarilyticus GP101.</title>
        <authorList>
            <person name="Jung J."/>
            <person name="Bae S.S."/>
            <person name="Baek K."/>
        </authorList>
    </citation>
    <scope>NUCLEOTIDE SEQUENCE [LARGE SCALE GENOMIC DNA]</scope>
    <source>
        <strain evidence="2">GP101</strain>
    </source>
</reference>
<dbReference type="Proteomes" id="UP000188219">
    <property type="component" value="Chromosome"/>
</dbReference>
<evidence type="ECO:0000313" key="2">
    <source>
        <dbReference type="EMBL" id="AQQ68548.1"/>
    </source>
</evidence>
<dbReference type="InterPro" id="IPR052179">
    <property type="entry name" value="DD-CPase-like"/>
</dbReference>
<evidence type="ECO:0000313" key="3">
    <source>
        <dbReference type="Proteomes" id="UP000188219"/>
    </source>
</evidence>
<dbReference type="EMBL" id="CP019650">
    <property type="protein sequence ID" value="AQQ68548.1"/>
    <property type="molecule type" value="Genomic_DNA"/>
</dbReference>
<proteinExistence type="predicted"/>
<dbReference type="SUPFAM" id="SSF55166">
    <property type="entry name" value="Hedgehog/DD-peptidase"/>
    <property type="match status" value="1"/>
</dbReference>
<name>A0A1Q2M7M6_9GAMM</name>